<sequence>MERPNAIVLFERCYLGGVLVGLVNAALSWNASVTRLTEDPVAAQMGASFGVGTLIGGILLGLLISLFLWYFTARAQSVVTKWFITVFFAIGALGFVWSVVRGTSPQGIGAVLSVVALVLDGIAVWQLFKPESKIWFGESVA</sequence>
<evidence type="ECO:0000313" key="3">
    <source>
        <dbReference type="Proteomes" id="UP000652430"/>
    </source>
</evidence>
<dbReference type="Proteomes" id="UP000652430">
    <property type="component" value="Unassembled WGS sequence"/>
</dbReference>
<keyword evidence="1" id="KW-0812">Transmembrane</keyword>
<evidence type="ECO:0000256" key="1">
    <source>
        <dbReference type="SAM" id="Phobius"/>
    </source>
</evidence>
<feature type="transmembrane region" description="Helical" evidence="1">
    <location>
        <begin position="49"/>
        <end position="70"/>
    </location>
</feature>
<keyword evidence="1" id="KW-1133">Transmembrane helix</keyword>
<name>A0ABQ3L9B4_9SPHN</name>
<comment type="caution">
    <text evidence="2">The sequence shown here is derived from an EMBL/GenBank/DDBJ whole genome shotgun (WGS) entry which is preliminary data.</text>
</comment>
<protein>
    <recommendedName>
        <fullName evidence="4">MFS transporter</fullName>
    </recommendedName>
</protein>
<keyword evidence="3" id="KW-1185">Reference proteome</keyword>
<feature type="transmembrane region" description="Helical" evidence="1">
    <location>
        <begin position="82"/>
        <end position="100"/>
    </location>
</feature>
<feature type="transmembrane region" description="Helical" evidence="1">
    <location>
        <begin position="12"/>
        <end position="29"/>
    </location>
</feature>
<evidence type="ECO:0008006" key="4">
    <source>
        <dbReference type="Google" id="ProtNLM"/>
    </source>
</evidence>
<gene>
    <name evidence="2" type="ORF">GCM10008023_04010</name>
</gene>
<evidence type="ECO:0000313" key="2">
    <source>
        <dbReference type="EMBL" id="GHH08502.1"/>
    </source>
</evidence>
<dbReference type="RefSeq" id="WP_189674895.1">
    <property type="nucleotide sequence ID" value="NZ_BNAQ01000001.1"/>
</dbReference>
<reference evidence="3" key="1">
    <citation type="journal article" date="2019" name="Int. J. Syst. Evol. Microbiol.">
        <title>The Global Catalogue of Microorganisms (GCM) 10K type strain sequencing project: providing services to taxonomists for standard genome sequencing and annotation.</title>
        <authorList>
            <consortium name="The Broad Institute Genomics Platform"/>
            <consortium name="The Broad Institute Genome Sequencing Center for Infectious Disease"/>
            <person name="Wu L."/>
            <person name="Ma J."/>
        </authorList>
    </citation>
    <scope>NUCLEOTIDE SEQUENCE [LARGE SCALE GENOMIC DNA]</scope>
    <source>
        <strain evidence="3">CGMCC 1.8957</strain>
    </source>
</reference>
<accession>A0ABQ3L9B4</accession>
<feature type="transmembrane region" description="Helical" evidence="1">
    <location>
        <begin position="106"/>
        <end position="128"/>
    </location>
</feature>
<proteinExistence type="predicted"/>
<organism evidence="2 3">
    <name type="scientific">Sphingomonas glacialis</name>
    <dbReference type="NCBI Taxonomy" id="658225"/>
    <lineage>
        <taxon>Bacteria</taxon>
        <taxon>Pseudomonadati</taxon>
        <taxon>Pseudomonadota</taxon>
        <taxon>Alphaproteobacteria</taxon>
        <taxon>Sphingomonadales</taxon>
        <taxon>Sphingomonadaceae</taxon>
        <taxon>Sphingomonas</taxon>
    </lineage>
</organism>
<dbReference type="EMBL" id="BNAQ01000001">
    <property type="protein sequence ID" value="GHH08502.1"/>
    <property type="molecule type" value="Genomic_DNA"/>
</dbReference>
<keyword evidence="1" id="KW-0472">Membrane</keyword>